<organism evidence="1 2">
    <name type="scientific">Octadecabacter antarcticus 307</name>
    <dbReference type="NCBI Taxonomy" id="391626"/>
    <lineage>
        <taxon>Bacteria</taxon>
        <taxon>Pseudomonadati</taxon>
        <taxon>Pseudomonadota</taxon>
        <taxon>Alphaproteobacteria</taxon>
        <taxon>Rhodobacterales</taxon>
        <taxon>Roseobacteraceae</taxon>
        <taxon>Octadecabacter</taxon>
    </lineage>
</organism>
<dbReference type="KEGG" id="oat:OAN307_c15580"/>
<sequence>MFDTLIPVAKGFLRDLAKALLGGFARLATLTGCPVSTKLFRAHRDVRFSKDKTPYTTRLHMMRSVQSGARQDPVLFFGINPNDVTVGTSMTVFGKGALIDWR</sequence>
<evidence type="ECO:0000313" key="2">
    <source>
        <dbReference type="Proteomes" id="UP000005307"/>
    </source>
</evidence>
<protein>
    <submittedName>
        <fullName evidence="1">Uncharacterized protein</fullName>
    </submittedName>
</protein>
<dbReference type="Pfam" id="PF09365">
    <property type="entry name" value="DUF2461"/>
    <property type="match status" value="1"/>
</dbReference>
<dbReference type="EMBL" id="CP003740">
    <property type="protein sequence ID" value="AGI67231.1"/>
    <property type="molecule type" value="Genomic_DNA"/>
</dbReference>
<dbReference type="AlphaFoldDB" id="M9RA20"/>
<name>M9RA20_9RHOB</name>
<dbReference type="Proteomes" id="UP000005307">
    <property type="component" value="Chromosome"/>
</dbReference>
<evidence type="ECO:0000313" key="1">
    <source>
        <dbReference type="EMBL" id="AGI67231.1"/>
    </source>
</evidence>
<dbReference type="HOGENOM" id="CLU_2274482_0_0_5"/>
<dbReference type="STRING" id="391626.OAN307_c15580"/>
<reference evidence="1 2" key="1">
    <citation type="journal article" date="2013" name="PLoS ONE">
        <title>Poles Apart: Arctic and Antarctic Octadecabacter strains Share High Genome Plasticity and a New Type of Xanthorhodopsin.</title>
        <authorList>
            <person name="Vollmers J."/>
            <person name="Voget S."/>
            <person name="Dietrich S."/>
            <person name="Gollnow K."/>
            <person name="Smits M."/>
            <person name="Meyer K."/>
            <person name="Brinkhoff T."/>
            <person name="Simon M."/>
            <person name="Daniel R."/>
        </authorList>
    </citation>
    <scope>NUCLEOTIDE SEQUENCE [LARGE SCALE GENOMIC DNA]</scope>
    <source>
        <strain evidence="1 2">307</strain>
    </source>
</reference>
<dbReference type="InterPro" id="IPR012808">
    <property type="entry name" value="CHP02453"/>
</dbReference>
<dbReference type="OrthoDB" id="9794241at2"/>
<proteinExistence type="predicted"/>
<dbReference type="eggNOG" id="COG5587">
    <property type="taxonomic scope" value="Bacteria"/>
</dbReference>
<accession>M9RA20</accession>
<dbReference type="RefSeq" id="WP_015499266.1">
    <property type="nucleotide sequence ID" value="NC_020911.1"/>
</dbReference>
<gene>
    <name evidence="1" type="ORF">OAN307_c15580</name>
</gene>
<keyword evidence="2" id="KW-1185">Reference proteome</keyword>